<name>A0A4R3NXR7_9HYPH</name>
<dbReference type="GO" id="GO:0016887">
    <property type="term" value="F:ATP hydrolysis activity"/>
    <property type="evidence" value="ECO:0007669"/>
    <property type="project" value="InterPro"/>
</dbReference>
<feature type="region of interest" description="Disordered" evidence="5">
    <location>
        <begin position="254"/>
        <end position="285"/>
    </location>
</feature>
<evidence type="ECO:0000256" key="2">
    <source>
        <dbReference type="ARBA" id="ARBA00022448"/>
    </source>
</evidence>
<organism evidence="7 8">
    <name type="scientific">Martelella mediterranea</name>
    <dbReference type="NCBI Taxonomy" id="293089"/>
    <lineage>
        <taxon>Bacteria</taxon>
        <taxon>Pseudomonadati</taxon>
        <taxon>Pseudomonadota</taxon>
        <taxon>Alphaproteobacteria</taxon>
        <taxon>Hyphomicrobiales</taxon>
        <taxon>Aurantimonadaceae</taxon>
        <taxon>Martelella</taxon>
    </lineage>
</organism>
<evidence type="ECO:0000259" key="6">
    <source>
        <dbReference type="PROSITE" id="PS50893"/>
    </source>
</evidence>
<dbReference type="SMART" id="SM00382">
    <property type="entry name" value="AAA"/>
    <property type="match status" value="1"/>
</dbReference>
<dbReference type="InterPro" id="IPR027417">
    <property type="entry name" value="P-loop_NTPase"/>
</dbReference>
<dbReference type="EMBL" id="SMAR01000002">
    <property type="protein sequence ID" value="TCT44575.1"/>
    <property type="molecule type" value="Genomic_DNA"/>
</dbReference>
<dbReference type="InterPro" id="IPR003439">
    <property type="entry name" value="ABC_transporter-like_ATP-bd"/>
</dbReference>
<dbReference type="AlphaFoldDB" id="A0A4R3NXR7"/>
<dbReference type="OrthoDB" id="9797536at2"/>
<keyword evidence="3" id="KW-0547">Nucleotide-binding</keyword>
<feature type="domain" description="ABC transporter" evidence="6">
    <location>
        <begin position="6"/>
        <end position="233"/>
    </location>
</feature>
<accession>A0A4R3NXR7</accession>
<dbReference type="InterPro" id="IPR050166">
    <property type="entry name" value="ABC_transporter_ATP-bind"/>
</dbReference>
<dbReference type="PANTHER" id="PTHR42788:SF2">
    <property type="entry name" value="ABC TRANSPORTER ATP-BINDING PROTEIN"/>
    <property type="match status" value="1"/>
</dbReference>
<evidence type="ECO:0000256" key="4">
    <source>
        <dbReference type="ARBA" id="ARBA00022840"/>
    </source>
</evidence>
<sequence length="285" mass="31925">MTDPLLSISDVSKNFGDLQVLDGLSLDVAPQSFVSVLGPSGAGKSTLFKILTGADRAVSGTINFGGVPLTFPNTHFAFMPQRDALMPWRRLIDNVTLGLEVQGMKRRDARKQVEPLFETFGLKGFEQHYPQALSGGMRQRAALMRTVVQQRDMLLLDEPFGALDALTRTSMQRFLEARWEKERWTALLITHDVREAVFLSDRIYVLSPRPAKVLRTFDVPLPRPRSLADMASAEARAVESEILNTLLVNENDGKEQPYETVFKRPDTGRNSDDSDDLDRRRACCG</sequence>
<keyword evidence="4" id="KW-0067">ATP-binding</keyword>
<evidence type="ECO:0000256" key="5">
    <source>
        <dbReference type="SAM" id="MobiDB-lite"/>
    </source>
</evidence>
<keyword evidence="2" id="KW-0813">Transport</keyword>
<proteinExistence type="inferred from homology"/>
<reference evidence="7 8" key="1">
    <citation type="submission" date="2019-03" db="EMBL/GenBank/DDBJ databases">
        <title>Freshwater and sediment microbial communities from various areas in North America, analyzing microbe dynamics in response to fracking.</title>
        <authorList>
            <person name="Lamendella R."/>
        </authorList>
    </citation>
    <scope>NUCLEOTIDE SEQUENCE [LARGE SCALE GENOMIC DNA]</scope>
    <source>
        <strain evidence="7 8">175.2</strain>
    </source>
</reference>
<dbReference type="GO" id="GO:0005524">
    <property type="term" value="F:ATP binding"/>
    <property type="evidence" value="ECO:0007669"/>
    <property type="project" value="UniProtKB-KW"/>
</dbReference>
<gene>
    <name evidence="7" type="ORF">EDC90_1002125</name>
</gene>
<dbReference type="CDD" id="cd03293">
    <property type="entry name" value="ABC_NrtD_SsuB_transporters"/>
    <property type="match status" value="1"/>
</dbReference>
<evidence type="ECO:0000313" key="7">
    <source>
        <dbReference type="EMBL" id="TCT44575.1"/>
    </source>
</evidence>
<keyword evidence="8" id="KW-1185">Reference proteome</keyword>
<evidence type="ECO:0000256" key="1">
    <source>
        <dbReference type="ARBA" id="ARBA00005417"/>
    </source>
</evidence>
<comment type="similarity">
    <text evidence="1">Belongs to the ABC transporter superfamily.</text>
</comment>
<dbReference type="PANTHER" id="PTHR42788">
    <property type="entry name" value="TAURINE IMPORT ATP-BINDING PROTEIN-RELATED"/>
    <property type="match status" value="1"/>
</dbReference>
<dbReference type="Gene3D" id="3.40.50.300">
    <property type="entry name" value="P-loop containing nucleotide triphosphate hydrolases"/>
    <property type="match status" value="1"/>
</dbReference>
<dbReference type="Proteomes" id="UP000295097">
    <property type="component" value="Unassembled WGS sequence"/>
</dbReference>
<dbReference type="Pfam" id="PF00005">
    <property type="entry name" value="ABC_tran"/>
    <property type="match status" value="1"/>
</dbReference>
<dbReference type="SUPFAM" id="SSF52540">
    <property type="entry name" value="P-loop containing nucleoside triphosphate hydrolases"/>
    <property type="match status" value="1"/>
</dbReference>
<evidence type="ECO:0000313" key="8">
    <source>
        <dbReference type="Proteomes" id="UP000295097"/>
    </source>
</evidence>
<comment type="caution">
    <text evidence="7">The sequence shown here is derived from an EMBL/GenBank/DDBJ whole genome shotgun (WGS) entry which is preliminary data.</text>
</comment>
<dbReference type="RefSeq" id="WP_132308033.1">
    <property type="nucleotide sequence ID" value="NZ_SMAR01000002.1"/>
</dbReference>
<dbReference type="PROSITE" id="PS50893">
    <property type="entry name" value="ABC_TRANSPORTER_2"/>
    <property type="match status" value="1"/>
</dbReference>
<evidence type="ECO:0000256" key="3">
    <source>
        <dbReference type="ARBA" id="ARBA00022741"/>
    </source>
</evidence>
<dbReference type="InterPro" id="IPR003593">
    <property type="entry name" value="AAA+_ATPase"/>
</dbReference>
<protein>
    <submittedName>
        <fullName evidence="7">ABC-type nitrate/sulfonate/bicarbonate transport system ATPase subunit</fullName>
    </submittedName>
</protein>